<comment type="caution">
    <text evidence="1">The sequence shown here is derived from an EMBL/GenBank/DDBJ whole genome shotgun (WGS) entry which is preliminary data.</text>
</comment>
<sequence length="82" mass="9718">MLAIKLLPVISTDVGIVPQAFGPRQKEFILKERSVGALTQAILRLYENRELLWELSEENLRQIQNWHWSKQCLKFKAYFEML</sequence>
<accession>A0A644YZV8</accession>
<dbReference type="SUPFAM" id="SSF53756">
    <property type="entry name" value="UDP-Glycosyltransferase/glycogen phosphorylase"/>
    <property type="match status" value="1"/>
</dbReference>
<proteinExistence type="predicted"/>
<evidence type="ECO:0000313" key="1">
    <source>
        <dbReference type="EMBL" id="MPM31484.1"/>
    </source>
</evidence>
<gene>
    <name evidence="1" type="ORF">SDC9_78039</name>
</gene>
<dbReference type="Gene3D" id="3.40.50.2000">
    <property type="entry name" value="Glycogen Phosphorylase B"/>
    <property type="match status" value="1"/>
</dbReference>
<dbReference type="AlphaFoldDB" id="A0A644YZV8"/>
<evidence type="ECO:0008006" key="2">
    <source>
        <dbReference type="Google" id="ProtNLM"/>
    </source>
</evidence>
<organism evidence="1">
    <name type="scientific">bioreactor metagenome</name>
    <dbReference type="NCBI Taxonomy" id="1076179"/>
    <lineage>
        <taxon>unclassified sequences</taxon>
        <taxon>metagenomes</taxon>
        <taxon>ecological metagenomes</taxon>
    </lineage>
</organism>
<reference evidence="1" key="1">
    <citation type="submission" date="2019-08" db="EMBL/GenBank/DDBJ databases">
        <authorList>
            <person name="Kucharzyk K."/>
            <person name="Murdoch R.W."/>
            <person name="Higgins S."/>
            <person name="Loffler F."/>
        </authorList>
    </citation>
    <scope>NUCLEOTIDE SEQUENCE</scope>
</reference>
<name>A0A644YZV8_9ZZZZ</name>
<protein>
    <recommendedName>
        <fullName evidence="2">Glycosyl transferase family 1 domain-containing protein</fullName>
    </recommendedName>
</protein>
<dbReference type="EMBL" id="VSSQ01006086">
    <property type="protein sequence ID" value="MPM31484.1"/>
    <property type="molecule type" value="Genomic_DNA"/>
</dbReference>